<protein>
    <submittedName>
        <fullName evidence="2">Uncharacterized protein</fullName>
    </submittedName>
</protein>
<evidence type="ECO:0000313" key="3">
    <source>
        <dbReference type="Proteomes" id="UP001144323"/>
    </source>
</evidence>
<accession>A0A9W6H0B8</accession>
<reference evidence="2" key="1">
    <citation type="journal article" date="2023" name="Int. J. Syst. Evol. Microbiol.">
        <title>Methylocystis iwaonis sp. nov., a type II methane-oxidizing bacterium from surface soil of a rice paddy field in Japan, and emended description of the genus Methylocystis (ex Whittenbury et al. 1970) Bowman et al. 1993.</title>
        <authorList>
            <person name="Kaise H."/>
            <person name="Sawadogo J.B."/>
            <person name="Alam M.S."/>
            <person name="Ueno C."/>
            <person name="Dianou D."/>
            <person name="Shinjo R."/>
            <person name="Asakawa S."/>
        </authorList>
    </citation>
    <scope>NUCLEOTIDE SEQUENCE</scope>
    <source>
        <strain evidence="2">LMG27198</strain>
    </source>
</reference>
<proteinExistence type="predicted"/>
<keyword evidence="3" id="KW-1185">Reference proteome</keyword>
<feature type="region of interest" description="Disordered" evidence="1">
    <location>
        <begin position="1"/>
        <end position="26"/>
    </location>
</feature>
<name>A0A9W6H0B8_9HYPH</name>
<organism evidence="2 3">
    <name type="scientific">Methylocystis echinoides</name>
    <dbReference type="NCBI Taxonomy" id="29468"/>
    <lineage>
        <taxon>Bacteria</taxon>
        <taxon>Pseudomonadati</taxon>
        <taxon>Pseudomonadota</taxon>
        <taxon>Alphaproteobacteria</taxon>
        <taxon>Hyphomicrobiales</taxon>
        <taxon>Methylocystaceae</taxon>
        <taxon>Methylocystis</taxon>
    </lineage>
</organism>
<evidence type="ECO:0000256" key="1">
    <source>
        <dbReference type="SAM" id="MobiDB-lite"/>
    </source>
</evidence>
<sequence>MKAQRVDRDLDDNEVEQRNSKTEQDGSAIRSVELERLITLGLTLAERRKAFEFFRDHLGEFYATETGSSWRPRSGSQVNHRALTAAMVDSQDFLNAKKCRGAGAFATWPSHRVRRRCGLKRSSTDLGYAR</sequence>
<dbReference type="AlphaFoldDB" id="A0A9W6H0B8"/>
<dbReference type="EMBL" id="BSEC01000007">
    <property type="protein sequence ID" value="GLI96090.1"/>
    <property type="molecule type" value="Genomic_DNA"/>
</dbReference>
<gene>
    <name evidence="2" type="ORF">LMG27198_50820</name>
</gene>
<evidence type="ECO:0000313" key="2">
    <source>
        <dbReference type="EMBL" id="GLI96090.1"/>
    </source>
</evidence>
<dbReference type="Proteomes" id="UP001144323">
    <property type="component" value="Unassembled WGS sequence"/>
</dbReference>
<feature type="compositionally biased region" description="Basic and acidic residues" evidence="1">
    <location>
        <begin position="15"/>
        <end position="24"/>
    </location>
</feature>
<comment type="caution">
    <text evidence="2">The sequence shown here is derived from an EMBL/GenBank/DDBJ whole genome shotgun (WGS) entry which is preliminary data.</text>
</comment>